<dbReference type="Gene3D" id="3.30.200.20">
    <property type="entry name" value="Phosphorylase Kinase, domain 1"/>
    <property type="match status" value="1"/>
</dbReference>
<keyword evidence="3 6" id="KW-0547">Nucleotide-binding</keyword>
<dbReference type="GO" id="GO:0046332">
    <property type="term" value="F:SMAD binding"/>
    <property type="evidence" value="ECO:0007669"/>
    <property type="project" value="TreeGrafter"/>
</dbReference>
<keyword evidence="1" id="KW-0723">Serine/threonine-protein kinase</keyword>
<name>A0AAD3MW61_LATJO</name>
<evidence type="ECO:0000256" key="7">
    <source>
        <dbReference type="SAM" id="MobiDB-lite"/>
    </source>
</evidence>
<keyword evidence="9" id="KW-0371">Homeobox</keyword>
<dbReference type="PROSITE" id="PS50011">
    <property type="entry name" value="PROTEIN_KINASE_DOM"/>
    <property type="match status" value="1"/>
</dbReference>
<dbReference type="PROSITE" id="PS00107">
    <property type="entry name" value="PROTEIN_KINASE_ATP"/>
    <property type="match status" value="1"/>
</dbReference>
<keyword evidence="4 9" id="KW-0418">Kinase</keyword>
<proteinExistence type="predicted"/>
<feature type="compositionally biased region" description="Low complexity" evidence="7">
    <location>
        <begin position="16"/>
        <end position="25"/>
    </location>
</feature>
<dbReference type="GO" id="GO:0003677">
    <property type="term" value="F:DNA binding"/>
    <property type="evidence" value="ECO:0007669"/>
    <property type="project" value="UniProtKB-KW"/>
</dbReference>
<evidence type="ECO:0000313" key="10">
    <source>
        <dbReference type="Proteomes" id="UP001279410"/>
    </source>
</evidence>
<dbReference type="GO" id="GO:0007224">
    <property type="term" value="P:smoothened signaling pathway"/>
    <property type="evidence" value="ECO:0007669"/>
    <property type="project" value="TreeGrafter"/>
</dbReference>
<dbReference type="GO" id="GO:0003713">
    <property type="term" value="F:transcription coactivator activity"/>
    <property type="evidence" value="ECO:0007669"/>
    <property type="project" value="TreeGrafter"/>
</dbReference>
<feature type="region of interest" description="Disordered" evidence="7">
    <location>
        <begin position="402"/>
        <end position="428"/>
    </location>
</feature>
<evidence type="ECO:0000256" key="6">
    <source>
        <dbReference type="PROSITE-ProRule" id="PRU10141"/>
    </source>
</evidence>
<feature type="binding site" evidence="6">
    <location>
        <position position="83"/>
    </location>
    <ligand>
        <name>ATP</name>
        <dbReference type="ChEBI" id="CHEBI:30616"/>
    </ligand>
</feature>
<dbReference type="Gene3D" id="1.10.510.10">
    <property type="entry name" value="Transferase(Phosphotransferase) domain 1"/>
    <property type="match status" value="1"/>
</dbReference>
<dbReference type="InterPro" id="IPR017441">
    <property type="entry name" value="Protein_kinase_ATP_BS"/>
</dbReference>
<feature type="region of interest" description="Disordered" evidence="7">
    <location>
        <begin position="14"/>
        <end position="43"/>
    </location>
</feature>
<protein>
    <submittedName>
        <fullName evidence="9">Homeodomain-interacting protein kinase 2-like protein</fullName>
    </submittedName>
</protein>
<dbReference type="GO" id="GO:0042771">
    <property type="term" value="P:intrinsic apoptotic signaling pathway in response to DNA damage by p53 class mediator"/>
    <property type="evidence" value="ECO:0007669"/>
    <property type="project" value="TreeGrafter"/>
</dbReference>
<feature type="compositionally biased region" description="Basic and acidic residues" evidence="7">
    <location>
        <begin position="32"/>
        <end position="43"/>
    </location>
</feature>
<dbReference type="GO" id="GO:0045944">
    <property type="term" value="P:positive regulation of transcription by RNA polymerase II"/>
    <property type="evidence" value="ECO:0007669"/>
    <property type="project" value="TreeGrafter"/>
</dbReference>
<dbReference type="PANTHER" id="PTHR24058">
    <property type="entry name" value="DUAL SPECIFICITY PROTEIN KINASE"/>
    <property type="match status" value="1"/>
</dbReference>
<dbReference type="GO" id="GO:0005524">
    <property type="term" value="F:ATP binding"/>
    <property type="evidence" value="ECO:0007669"/>
    <property type="project" value="UniProtKB-UniRule"/>
</dbReference>
<dbReference type="PROSITE" id="PS00108">
    <property type="entry name" value="PROTEIN_KINASE_ST"/>
    <property type="match status" value="1"/>
</dbReference>
<reference evidence="9" key="1">
    <citation type="submission" date="2022-08" db="EMBL/GenBank/DDBJ databases">
        <title>Genome sequencing of akame (Lates japonicus).</title>
        <authorList>
            <person name="Hashiguchi Y."/>
            <person name="Takahashi H."/>
        </authorList>
    </citation>
    <scope>NUCLEOTIDE SEQUENCE</scope>
    <source>
        <strain evidence="9">Kochi</strain>
    </source>
</reference>
<dbReference type="GO" id="GO:0004713">
    <property type="term" value="F:protein tyrosine kinase activity"/>
    <property type="evidence" value="ECO:0007669"/>
    <property type="project" value="TreeGrafter"/>
</dbReference>
<organism evidence="9 10">
    <name type="scientific">Lates japonicus</name>
    <name type="common">Japanese lates</name>
    <dbReference type="NCBI Taxonomy" id="270547"/>
    <lineage>
        <taxon>Eukaryota</taxon>
        <taxon>Metazoa</taxon>
        <taxon>Chordata</taxon>
        <taxon>Craniata</taxon>
        <taxon>Vertebrata</taxon>
        <taxon>Euteleostomi</taxon>
        <taxon>Actinopterygii</taxon>
        <taxon>Neopterygii</taxon>
        <taxon>Teleostei</taxon>
        <taxon>Neoteleostei</taxon>
        <taxon>Acanthomorphata</taxon>
        <taxon>Carangaria</taxon>
        <taxon>Carangaria incertae sedis</taxon>
        <taxon>Centropomidae</taxon>
        <taxon>Lates</taxon>
    </lineage>
</organism>
<comment type="caution">
    <text evidence="9">The sequence shown here is derived from an EMBL/GenBank/DDBJ whole genome shotgun (WGS) entry which is preliminary data.</text>
</comment>
<evidence type="ECO:0000256" key="3">
    <source>
        <dbReference type="ARBA" id="ARBA00022741"/>
    </source>
</evidence>
<evidence type="ECO:0000256" key="5">
    <source>
        <dbReference type="ARBA" id="ARBA00022840"/>
    </source>
</evidence>
<dbReference type="GO" id="GO:0005737">
    <property type="term" value="C:cytoplasm"/>
    <property type="evidence" value="ECO:0007669"/>
    <property type="project" value="TreeGrafter"/>
</dbReference>
<dbReference type="GO" id="GO:0003714">
    <property type="term" value="F:transcription corepressor activity"/>
    <property type="evidence" value="ECO:0007669"/>
    <property type="project" value="TreeGrafter"/>
</dbReference>
<evidence type="ECO:0000256" key="4">
    <source>
        <dbReference type="ARBA" id="ARBA00022777"/>
    </source>
</evidence>
<dbReference type="InterPro" id="IPR050494">
    <property type="entry name" value="Ser_Thr_dual-spec_kinase"/>
</dbReference>
<dbReference type="PANTHER" id="PTHR24058:SF53">
    <property type="entry name" value="HOMEODOMAIN-INTERACTING PROTEIN KINASE 2"/>
    <property type="match status" value="1"/>
</dbReference>
<dbReference type="GO" id="GO:0004674">
    <property type="term" value="F:protein serine/threonine kinase activity"/>
    <property type="evidence" value="ECO:0007669"/>
    <property type="project" value="UniProtKB-KW"/>
</dbReference>
<dbReference type="AlphaFoldDB" id="A0AAD3MW61"/>
<keyword evidence="9" id="KW-0238">DNA-binding</keyword>
<dbReference type="Proteomes" id="UP001279410">
    <property type="component" value="Unassembled WGS sequence"/>
</dbReference>
<keyword evidence="2" id="KW-0808">Transferase</keyword>
<feature type="domain" description="Protein kinase" evidence="8">
    <location>
        <begin position="54"/>
        <end position="370"/>
    </location>
</feature>
<dbReference type="GO" id="GO:0016605">
    <property type="term" value="C:PML body"/>
    <property type="evidence" value="ECO:0007669"/>
    <property type="project" value="TreeGrafter"/>
</dbReference>
<evidence type="ECO:0000259" key="8">
    <source>
        <dbReference type="PROSITE" id="PS50011"/>
    </source>
</evidence>
<gene>
    <name evidence="9" type="ORF">AKAME5_001267200</name>
</gene>
<dbReference type="SMART" id="SM00220">
    <property type="entry name" value="S_TKc"/>
    <property type="match status" value="1"/>
</dbReference>
<accession>A0AAD3MW61</accession>
<evidence type="ECO:0000313" key="9">
    <source>
        <dbReference type="EMBL" id="GLD60804.1"/>
    </source>
</evidence>
<dbReference type="EMBL" id="BRZM01000043">
    <property type="protein sequence ID" value="GLD60804.1"/>
    <property type="molecule type" value="Genomic_DNA"/>
</dbReference>
<keyword evidence="10" id="KW-1185">Reference proteome</keyword>
<keyword evidence="5 6" id="KW-0067">ATP-binding</keyword>
<sequence>MKKWKLWKNIFDDKLPSSAEPSSEATSGFADDENKQENSEVTKSDILCSSTSRYLIQDLIGEGSFGKVAMGVNLITSQDVALKILKTEDTAEREIKMLYVVSILDPVKKNIVQFYEMFEHKGQTCLVFEMLDRSLFQLFKEREGTPLSLNEIRPITHQLLTAFDALKGIGVVHSDLKPDNIMLVNHPSEPFRVKVIDFGVSFKTSENTRGMTIQPLGYRAPEVILGLPITETIDMWGLGCVLGFLYRGRHLFADCEYQSMKGIVDILGQPTDHLLSAGYYTRKFFTENKHWDNPRWWMKTPVEYQMDTGIEPKRWQSPFRRLEDLIIHYPEMEETKLEDQRAFVSLLKCLLHTHPKERITPEKALTHPFVEMDHLEHEIDTSLYVEDSIEKMMVLPVNHSVNSEAEEQSKGGEASSKLPSDNNVGSDTPRSCVSLISVKIILDSTDGAEAAVAIDATVSQGAASQAEETDGVSADQGPPAKVKRSRMKTIRKNFGRALRALFGMKKRE</sequence>
<dbReference type="InterPro" id="IPR011009">
    <property type="entry name" value="Kinase-like_dom_sf"/>
</dbReference>
<evidence type="ECO:0000256" key="1">
    <source>
        <dbReference type="ARBA" id="ARBA00022527"/>
    </source>
</evidence>
<dbReference type="InterPro" id="IPR008271">
    <property type="entry name" value="Ser/Thr_kinase_AS"/>
</dbReference>
<feature type="compositionally biased region" description="Polar residues" evidence="7">
    <location>
        <begin position="417"/>
        <end position="428"/>
    </location>
</feature>
<evidence type="ECO:0000256" key="2">
    <source>
        <dbReference type="ARBA" id="ARBA00022679"/>
    </source>
</evidence>
<dbReference type="InterPro" id="IPR000719">
    <property type="entry name" value="Prot_kinase_dom"/>
</dbReference>
<dbReference type="Pfam" id="PF00069">
    <property type="entry name" value="Pkinase"/>
    <property type="match status" value="1"/>
</dbReference>
<dbReference type="SUPFAM" id="SSF56112">
    <property type="entry name" value="Protein kinase-like (PK-like)"/>
    <property type="match status" value="1"/>
</dbReference>